<dbReference type="Proteomes" id="UP000627205">
    <property type="component" value="Unassembled WGS sequence"/>
</dbReference>
<gene>
    <name evidence="2" type="ORF">GCM10011430_16710</name>
</gene>
<dbReference type="AlphaFoldDB" id="A0A8J3F4G2"/>
<dbReference type="EMBL" id="BMDP01000002">
    <property type="protein sequence ID" value="GGI54497.1"/>
    <property type="molecule type" value="Genomic_DNA"/>
</dbReference>
<protein>
    <recommendedName>
        <fullName evidence="4">DUF3619 family protein</fullName>
    </recommendedName>
</protein>
<comment type="caution">
    <text evidence="2">The sequence shown here is derived from an EMBL/GenBank/DDBJ whole genome shotgun (WGS) entry which is preliminary data.</text>
</comment>
<evidence type="ECO:0000256" key="1">
    <source>
        <dbReference type="SAM" id="Phobius"/>
    </source>
</evidence>
<keyword evidence="1" id="KW-1133">Transmembrane helix</keyword>
<dbReference type="Pfam" id="PF12279">
    <property type="entry name" value="DUF3619"/>
    <property type="match status" value="1"/>
</dbReference>
<name>A0A8J3F4G2_9BURK</name>
<organism evidence="2 3">
    <name type="scientific">Oxalicibacterium solurbis</name>
    <dbReference type="NCBI Taxonomy" id="69280"/>
    <lineage>
        <taxon>Bacteria</taxon>
        <taxon>Pseudomonadati</taxon>
        <taxon>Pseudomonadota</taxon>
        <taxon>Betaproteobacteria</taxon>
        <taxon>Burkholderiales</taxon>
        <taxon>Oxalobacteraceae</taxon>
        <taxon>Oxalicibacterium</taxon>
    </lineage>
</organism>
<keyword evidence="3" id="KW-1185">Reference proteome</keyword>
<proteinExistence type="predicted"/>
<reference evidence="2" key="2">
    <citation type="submission" date="2020-09" db="EMBL/GenBank/DDBJ databases">
        <authorList>
            <person name="Sun Q."/>
            <person name="Sedlacek I."/>
        </authorList>
    </citation>
    <scope>NUCLEOTIDE SEQUENCE</scope>
    <source>
        <strain evidence="2">CCM 7664</strain>
    </source>
</reference>
<keyword evidence="1" id="KW-0472">Membrane</keyword>
<feature type="transmembrane region" description="Helical" evidence="1">
    <location>
        <begin position="75"/>
        <end position="96"/>
    </location>
</feature>
<dbReference type="RefSeq" id="WP_188420545.1">
    <property type="nucleotide sequence ID" value="NZ_BMDP01000002.1"/>
</dbReference>
<dbReference type="InterPro" id="IPR022064">
    <property type="entry name" value="DUF3619"/>
</dbReference>
<evidence type="ECO:0000313" key="3">
    <source>
        <dbReference type="Proteomes" id="UP000627205"/>
    </source>
</evidence>
<sequence>MNAKDLTLAYKVRHALDQSADNLPESTAKRLSSARKIALSRKKQESEQLAFAPHMASVGPSHSRHTFHFDNLTIWAGRMGVLIPLVFMVFGLLGLYRYEQREQLIETANIDAEVLTDDLPLSAYLDHGFNAFLANGTDDEN</sequence>
<accession>A0A8J3F4G2</accession>
<reference evidence="2" key="1">
    <citation type="journal article" date="2014" name="Int. J. Syst. Evol. Microbiol.">
        <title>Complete genome sequence of Corynebacterium casei LMG S-19264T (=DSM 44701T), isolated from a smear-ripened cheese.</title>
        <authorList>
            <consortium name="US DOE Joint Genome Institute (JGI-PGF)"/>
            <person name="Walter F."/>
            <person name="Albersmeier A."/>
            <person name="Kalinowski J."/>
            <person name="Ruckert C."/>
        </authorList>
    </citation>
    <scope>NUCLEOTIDE SEQUENCE</scope>
    <source>
        <strain evidence="2">CCM 7664</strain>
    </source>
</reference>
<keyword evidence="1" id="KW-0812">Transmembrane</keyword>
<evidence type="ECO:0000313" key="2">
    <source>
        <dbReference type="EMBL" id="GGI54497.1"/>
    </source>
</evidence>
<evidence type="ECO:0008006" key="4">
    <source>
        <dbReference type="Google" id="ProtNLM"/>
    </source>
</evidence>